<dbReference type="Gene3D" id="1.10.510.10">
    <property type="entry name" value="Transferase(Phosphotransferase) domain 1"/>
    <property type="match status" value="2"/>
</dbReference>
<evidence type="ECO:0000256" key="2">
    <source>
        <dbReference type="ARBA" id="ARBA00022741"/>
    </source>
</evidence>
<dbReference type="EMBL" id="CAMKVN010001974">
    <property type="protein sequence ID" value="CAI2179045.1"/>
    <property type="molecule type" value="Genomic_DNA"/>
</dbReference>
<evidence type="ECO:0000256" key="1">
    <source>
        <dbReference type="ARBA" id="ARBA00022679"/>
    </source>
</evidence>
<dbReference type="PANTHER" id="PTHR44329:SF288">
    <property type="entry name" value="MITOGEN-ACTIVATED PROTEIN KINASE KINASE KINASE 20"/>
    <property type="match status" value="1"/>
</dbReference>
<feature type="domain" description="Protein kinase" evidence="5">
    <location>
        <begin position="1"/>
        <end position="225"/>
    </location>
</feature>
<proteinExistence type="predicted"/>
<organism evidence="6 7">
    <name type="scientific">Funneliformis geosporum</name>
    <dbReference type="NCBI Taxonomy" id="1117311"/>
    <lineage>
        <taxon>Eukaryota</taxon>
        <taxon>Fungi</taxon>
        <taxon>Fungi incertae sedis</taxon>
        <taxon>Mucoromycota</taxon>
        <taxon>Glomeromycotina</taxon>
        <taxon>Glomeromycetes</taxon>
        <taxon>Glomerales</taxon>
        <taxon>Glomeraceae</taxon>
        <taxon>Funneliformis</taxon>
    </lineage>
</organism>
<dbReference type="AlphaFoldDB" id="A0A9W4SSK6"/>
<name>A0A9W4SSK6_9GLOM</name>
<evidence type="ECO:0000256" key="3">
    <source>
        <dbReference type="ARBA" id="ARBA00022777"/>
    </source>
</evidence>
<reference evidence="6" key="1">
    <citation type="submission" date="2022-08" db="EMBL/GenBank/DDBJ databases">
        <authorList>
            <person name="Kallberg Y."/>
            <person name="Tangrot J."/>
            <person name="Rosling A."/>
        </authorList>
    </citation>
    <scope>NUCLEOTIDE SEQUENCE</scope>
    <source>
        <strain evidence="6">Wild A</strain>
    </source>
</reference>
<dbReference type="GO" id="GO:0004674">
    <property type="term" value="F:protein serine/threonine kinase activity"/>
    <property type="evidence" value="ECO:0007669"/>
    <property type="project" value="TreeGrafter"/>
</dbReference>
<comment type="caution">
    <text evidence="6">The sequence shown here is derived from an EMBL/GenBank/DDBJ whole genome shotgun (WGS) entry which is preliminary data.</text>
</comment>
<dbReference type="InterPro" id="IPR000719">
    <property type="entry name" value="Prot_kinase_dom"/>
</dbReference>
<dbReference type="SUPFAM" id="SSF56112">
    <property type="entry name" value="Protein kinase-like (PK-like)"/>
    <property type="match status" value="1"/>
</dbReference>
<evidence type="ECO:0000313" key="7">
    <source>
        <dbReference type="Proteomes" id="UP001153678"/>
    </source>
</evidence>
<accession>A0A9W4SSK6</accession>
<dbReference type="Pfam" id="PF07714">
    <property type="entry name" value="PK_Tyr_Ser-Thr"/>
    <property type="match status" value="1"/>
</dbReference>
<dbReference type="PROSITE" id="PS50011">
    <property type="entry name" value="PROTEIN_KINASE_DOM"/>
    <property type="match status" value="1"/>
</dbReference>
<keyword evidence="3" id="KW-0418">Kinase</keyword>
<dbReference type="PANTHER" id="PTHR44329">
    <property type="entry name" value="SERINE/THREONINE-PROTEIN KINASE TNNI3K-RELATED"/>
    <property type="match status" value="1"/>
</dbReference>
<sequence length="263" mass="30564">MPKIHIVLIAVLSNVQSEVYNIGFAIEITQRLRERIVPDTPEDYEKIYIDCWDNEPDNRPAMIKVVYELYAIITKTNINYHNQMNNEESKFQLSVQQLHLNAANPFSGISKSSNELTDNNDNNGDKIYGIIPYMAPEVFHGQDYTTASDIYSLGMIMWELMTGRRPFWDHDHDTHLIIRICDNIRPPIVTNAPEGYIELMEKCWHSDPNKRPTANYLKEVVDNYLTKELEIDINANTVNINESNEEYLSREIDIDINLNVKEI</sequence>
<dbReference type="InterPro" id="IPR001245">
    <property type="entry name" value="Ser-Thr/Tyr_kinase_cat_dom"/>
</dbReference>
<evidence type="ECO:0000313" key="6">
    <source>
        <dbReference type="EMBL" id="CAI2179045.1"/>
    </source>
</evidence>
<protein>
    <submittedName>
        <fullName evidence="6">11831_t:CDS:1</fullName>
    </submittedName>
</protein>
<dbReference type="Proteomes" id="UP001153678">
    <property type="component" value="Unassembled WGS sequence"/>
</dbReference>
<keyword evidence="7" id="KW-1185">Reference proteome</keyword>
<evidence type="ECO:0000259" key="5">
    <source>
        <dbReference type="PROSITE" id="PS50011"/>
    </source>
</evidence>
<gene>
    <name evidence="6" type="ORF">FWILDA_LOCUS8891</name>
</gene>
<dbReference type="InterPro" id="IPR011009">
    <property type="entry name" value="Kinase-like_dom_sf"/>
</dbReference>
<keyword evidence="2" id="KW-0547">Nucleotide-binding</keyword>
<dbReference type="GO" id="GO:0005524">
    <property type="term" value="F:ATP binding"/>
    <property type="evidence" value="ECO:0007669"/>
    <property type="project" value="UniProtKB-KW"/>
</dbReference>
<keyword evidence="4" id="KW-0067">ATP-binding</keyword>
<dbReference type="OrthoDB" id="26722at2759"/>
<evidence type="ECO:0000256" key="4">
    <source>
        <dbReference type="ARBA" id="ARBA00022840"/>
    </source>
</evidence>
<keyword evidence="1" id="KW-0808">Transferase</keyword>
<dbReference type="InterPro" id="IPR051681">
    <property type="entry name" value="Ser/Thr_Kinases-Pseudokinases"/>
</dbReference>